<dbReference type="Pfam" id="PF00440">
    <property type="entry name" value="TetR_N"/>
    <property type="match status" value="1"/>
</dbReference>
<dbReference type="RefSeq" id="WP_163654850.1">
    <property type="nucleotide sequence ID" value="NZ_JAAGRN010000006.1"/>
</dbReference>
<protein>
    <submittedName>
        <fullName evidence="7">TetR/AcrR family transcriptional regulator</fullName>
    </submittedName>
</protein>
<dbReference type="Pfam" id="PF02909">
    <property type="entry name" value="TetR_C_1"/>
    <property type="match status" value="1"/>
</dbReference>
<dbReference type="PANTHER" id="PTHR30055">
    <property type="entry name" value="HTH-TYPE TRANSCRIPTIONAL REGULATOR RUTR"/>
    <property type="match status" value="1"/>
</dbReference>
<dbReference type="GO" id="GO:0045892">
    <property type="term" value="P:negative regulation of DNA-templated transcription"/>
    <property type="evidence" value="ECO:0007669"/>
    <property type="project" value="InterPro"/>
</dbReference>
<evidence type="ECO:0000313" key="7">
    <source>
        <dbReference type="EMBL" id="NDY83544.1"/>
    </source>
</evidence>
<keyword evidence="1" id="KW-0678">Repressor</keyword>
<organism evidence="7">
    <name type="scientific">Sheuella amnicola</name>
    <dbReference type="NCBI Taxonomy" id="2707330"/>
    <lineage>
        <taxon>Bacteria</taxon>
        <taxon>Pseudomonadati</taxon>
        <taxon>Pseudomonadota</taxon>
        <taxon>Betaproteobacteria</taxon>
        <taxon>Burkholderiales</taxon>
        <taxon>Alcaligenaceae</taxon>
        <taxon>Sheuella</taxon>
    </lineage>
</organism>
<evidence type="ECO:0000259" key="6">
    <source>
        <dbReference type="PROSITE" id="PS50977"/>
    </source>
</evidence>
<dbReference type="PROSITE" id="PS01081">
    <property type="entry name" value="HTH_TETR_1"/>
    <property type="match status" value="1"/>
</dbReference>
<dbReference type="PROSITE" id="PS50977">
    <property type="entry name" value="HTH_TETR_2"/>
    <property type="match status" value="1"/>
</dbReference>
<dbReference type="InterPro" id="IPR004111">
    <property type="entry name" value="Repressor_TetR_C"/>
</dbReference>
<dbReference type="PRINTS" id="PR00455">
    <property type="entry name" value="HTHTETR"/>
</dbReference>
<evidence type="ECO:0000256" key="3">
    <source>
        <dbReference type="ARBA" id="ARBA00023125"/>
    </source>
</evidence>
<dbReference type="GO" id="GO:0000976">
    <property type="term" value="F:transcription cis-regulatory region binding"/>
    <property type="evidence" value="ECO:0007669"/>
    <property type="project" value="TreeGrafter"/>
</dbReference>
<dbReference type="GO" id="GO:0003700">
    <property type="term" value="F:DNA-binding transcription factor activity"/>
    <property type="evidence" value="ECO:0007669"/>
    <property type="project" value="TreeGrafter"/>
</dbReference>
<feature type="domain" description="HTH tetR-type" evidence="6">
    <location>
        <begin position="7"/>
        <end position="67"/>
    </location>
</feature>
<feature type="DNA-binding region" description="H-T-H motif" evidence="5">
    <location>
        <begin position="30"/>
        <end position="49"/>
    </location>
</feature>
<evidence type="ECO:0000256" key="4">
    <source>
        <dbReference type="ARBA" id="ARBA00023163"/>
    </source>
</evidence>
<dbReference type="InterPro" id="IPR023772">
    <property type="entry name" value="DNA-bd_HTH_TetR-type_CS"/>
</dbReference>
<reference evidence="7" key="1">
    <citation type="submission" date="2020-02" db="EMBL/GenBank/DDBJ databases">
        <authorList>
            <person name="Chen W.-M."/>
        </authorList>
    </citation>
    <scope>NUCLEOTIDE SEQUENCE</scope>
    <source>
        <strain evidence="7">NBD-18</strain>
    </source>
</reference>
<dbReference type="Gene3D" id="1.10.357.10">
    <property type="entry name" value="Tetracycline Repressor, domain 2"/>
    <property type="match status" value="1"/>
</dbReference>
<keyword evidence="4" id="KW-0804">Transcription</keyword>
<name>A0A6B2R1N2_9BURK</name>
<keyword evidence="3 5" id="KW-0238">DNA-binding</keyword>
<sequence length="212" mass="23827">MAGRKPILTREAYADASLKFIDQYGYDALTMRSLGEALGVHATALYRHFRNKKELIEAVLMRMFEVENVGIPESGSPRERLLALMKSLRRAFSRHTNLALPNLTLHDEQATAEFVRASLSLLGEMGLEGRQLMIAYQMLETFSVGSNAYDWVDYPKSLENKRQGRRLVGHPAADQAARSLASMRKLNEETFEVAANALLDACESMGHKKIPR</sequence>
<evidence type="ECO:0000256" key="1">
    <source>
        <dbReference type="ARBA" id="ARBA00022491"/>
    </source>
</evidence>
<accession>A0A6B2R1N2</accession>
<proteinExistence type="predicted"/>
<evidence type="ECO:0000256" key="5">
    <source>
        <dbReference type="PROSITE-ProRule" id="PRU00335"/>
    </source>
</evidence>
<dbReference type="SUPFAM" id="SSF46689">
    <property type="entry name" value="Homeodomain-like"/>
    <property type="match status" value="1"/>
</dbReference>
<evidence type="ECO:0000256" key="2">
    <source>
        <dbReference type="ARBA" id="ARBA00023015"/>
    </source>
</evidence>
<dbReference type="PANTHER" id="PTHR30055:SF151">
    <property type="entry name" value="TRANSCRIPTIONAL REGULATORY PROTEIN"/>
    <property type="match status" value="1"/>
</dbReference>
<dbReference type="AlphaFoldDB" id="A0A6B2R1N2"/>
<comment type="caution">
    <text evidence="7">The sequence shown here is derived from an EMBL/GenBank/DDBJ whole genome shotgun (WGS) entry which is preliminary data.</text>
</comment>
<dbReference type="SUPFAM" id="SSF48498">
    <property type="entry name" value="Tetracyclin repressor-like, C-terminal domain"/>
    <property type="match status" value="1"/>
</dbReference>
<dbReference type="InterPro" id="IPR050109">
    <property type="entry name" value="HTH-type_TetR-like_transc_reg"/>
</dbReference>
<dbReference type="EMBL" id="JAAGRN010000006">
    <property type="protein sequence ID" value="NDY83544.1"/>
    <property type="molecule type" value="Genomic_DNA"/>
</dbReference>
<keyword evidence="2" id="KW-0805">Transcription regulation</keyword>
<dbReference type="InterPro" id="IPR001647">
    <property type="entry name" value="HTH_TetR"/>
</dbReference>
<dbReference type="InterPro" id="IPR009057">
    <property type="entry name" value="Homeodomain-like_sf"/>
</dbReference>
<gene>
    <name evidence="7" type="ORF">G3I67_09900</name>
</gene>
<dbReference type="InterPro" id="IPR036271">
    <property type="entry name" value="Tet_transcr_reg_TetR-rel_C_sf"/>
</dbReference>